<dbReference type="EC" id="3.2.1.22" evidence="11"/>
<comment type="caution">
    <text evidence="14">The sequence shown here is derived from an EMBL/GenBank/DDBJ whole genome shotgun (WGS) entry which is preliminary data.</text>
</comment>
<dbReference type="CDD" id="cd14792">
    <property type="entry name" value="GH27"/>
    <property type="match status" value="1"/>
</dbReference>
<keyword evidence="15" id="KW-1185">Reference proteome</keyword>
<evidence type="ECO:0000256" key="5">
    <source>
        <dbReference type="ARBA" id="ARBA00022525"/>
    </source>
</evidence>
<dbReference type="SUPFAM" id="SSF51445">
    <property type="entry name" value="(Trans)glycosidases"/>
    <property type="match status" value="1"/>
</dbReference>
<reference evidence="14" key="2">
    <citation type="journal article" date="2016" name="Fungal Biol.">
        <title>Ochratoxin A production by Penicillium thymicola.</title>
        <authorList>
            <person name="Nguyen H.D.T."/>
            <person name="McMullin D.R."/>
            <person name="Ponomareva E."/>
            <person name="Riley R."/>
            <person name="Pomraning K.R."/>
            <person name="Baker S.E."/>
            <person name="Seifert K.A."/>
        </authorList>
    </citation>
    <scope>NUCLEOTIDE SEQUENCE</scope>
    <source>
        <strain evidence="14">DAOM 180753</strain>
    </source>
</reference>
<keyword evidence="6 12" id="KW-0732">Signal</keyword>
<evidence type="ECO:0000313" key="14">
    <source>
        <dbReference type="EMBL" id="KAJ9482225.1"/>
    </source>
</evidence>
<dbReference type="PROSITE" id="PS00512">
    <property type="entry name" value="ALPHA_GALACTOSIDASE"/>
    <property type="match status" value="1"/>
</dbReference>
<dbReference type="InterPro" id="IPR002241">
    <property type="entry name" value="Glyco_hydro_27"/>
</dbReference>
<dbReference type="GO" id="GO:0005975">
    <property type="term" value="P:carbohydrate metabolic process"/>
    <property type="evidence" value="ECO:0007669"/>
    <property type="project" value="InterPro"/>
</dbReference>
<dbReference type="EMBL" id="LACB01000594">
    <property type="protein sequence ID" value="KAJ9482225.1"/>
    <property type="molecule type" value="Genomic_DNA"/>
</dbReference>
<reference evidence="14" key="1">
    <citation type="submission" date="2015-06" db="EMBL/GenBank/DDBJ databases">
        <authorList>
            <person name="Nguyen H."/>
        </authorList>
    </citation>
    <scope>NUCLEOTIDE SEQUENCE</scope>
    <source>
        <strain evidence="14">DAOM 180753</strain>
    </source>
</reference>
<name>A0AAI9T8L5_PENTH</name>
<feature type="domain" description="Alpha galactosidase C-terminal" evidence="13">
    <location>
        <begin position="356"/>
        <end position="429"/>
    </location>
</feature>
<keyword evidence="10 11" id="KW-0326">Glycosidase</keyword>
<protein>
    <recommendedName>
        <fullName evidence="11">Alpha-galactosidase</fullName>
        <ecNumber evidence="11">3.2.1.22</ecNumber>
    </recommendedName>
    <alternativeName>
        <fullName evidence="11">Melibiase</fullName>
    </alternativeName>
</protein>
<keyword evidence="9" id="KW-0325">Glycoprotein</keyword>
<keyword evidence="8 11" id="KW-1015">Disulfide bond</keyword>
<evidence type="ECO:0000313" key="15">
    <source>
        <dbReference type="Proteomes" id="UP001227192"/>
    </source>
</evidence>
<dbReference type="Pfam" id="PF17801">
    <property type="entry name" value="Melibiase_C"/>
    <property type="match status" value="1"/>
</dbReference>
<dbReference type="Pfam" id="PF16499">
    <property type="entry name" value="Melibiase_2"/>
    <property type="match status" value="2"/>
</dbReference>
<dbReference type="PANTHER" id="PTHR11452:SF61">
    <property type="entry name" value="ALPHA-GALACTOSIDASE B-RELATED"/>
    <property type="match status" value="1"/>
</dbReference>
<feature type="chain" id="PRO_5042574111" description="Alpha-galactosidase" evidence="12">
    <location>
        <begin position="20"/>
        <end position="457"/>
    </location>
</feature>
<evidence type="ECO:0000256" key="6">
    <source>
        <dbReference type="ARBA" id="ARBA00022729"/>
    </source>
</evidence>
<feature type="signal peptide" evidence="12">
    <location>
        <begin position="1"/>
        <end position="19"/>
    </location>
</feature>
<dbReference type="AlphaFoldDB" id="A0AAI9T8L5"/>
<gene>
    <name evidence="14" type="ORF">VN97_g11216</name>
</gene>
<keyword evidence="7 11" id="KW-0378">Hydrolase</keyword>
<dbReference type="GO" id="GO:0004557">
    <property type="term" value="F:alpha-galactosidase activity"/>
    <property type="evidence" value="ECO:0007669"/>
    <property type="project" value="UniProtKB-EC"/>
</dbReference>
<evidence type="ECO:0000256" key="7">
    <source>
        <dbReference type="ARBA" id="ARBA00022801"/>
    </source>
</evidence>
<accession>A0AAI9T8L5</accession>
<dbReference type="InterPro" id="IPR013780">
    <property type="entry name" value="Glyco_hydro_b"/>
</dbReference>
<keyword evidence="5" id="KW-0964">Secreted</keyword>
<dbReference type="Gene3D" id="2.60.40.1180">
    <property type="entry name" value="Golgi alpha-mannosidase II"/>
    <property type="match status" value="1"/>
</dbReference>
<dbReference type="InterPro" id="IPR017853">
    <property type="entry name" value="GH"/>
</dbReference>
<comment type="similarity">
    <text evidence="4 11">Belongs to the glycosyl hydrolase 27 family.</text>
</comment>
<dbReference type="PANTHER" id="PTHR11452">
    <property type="entry name" value="ALPHA-GALACTOSIDASE/ALPHA-N-ACETYLGALACTOSAMINIDASE"/>
    <property type="match status" value="1"/>
</dbReference>
<dbReference type="InterPro" id="IPR041233">
    <property type="entry name" value="Melibiase_C"/>
</dbReference>
<dbReference type="PRINTS" id="PR00740">
    <property type="entry name" value="GLHYDRLASE27"/>
</dbReference>
<sequence length="457" mass="51007">MLGPLTLAVALPFLPAANALVRKNDVGKLPALGWNSWNAFGCDINSTKVIIAANEVVNLGLKDLGYEYINIDDCWSVKNTRDKNTNRLVPDPSKFPDGISGVAAQVHDLGLKVGIYSSASEVTCAGYPASLGYETIDAQSFAEWGIDYLKYDNCDVSSNWTDTYAYCVPDSDGDHPNGTCPDITNPAPEGYDWKTSKTYQRYITMRDALLKIDRTILYSLCEWGQADVKTWANETGNSWRMSGDITADWARIAQIANENSFLMDYANFWSYPDPDMLEIGNGDLTIEESRAHFALWAVMKSPLIIGTALDSINDDHLAILKNKHLLDFNQDPVIGKSAHPYKWGYNPDRTFDKVHPAEYWSGASSTLEGTLVLMLNSEDATSTRTAIWSEIPELKNHNEYKVIDAWTGKDLGCVKNEHKATLKSHDAAVICCDLQKCRIWKVRRERVDCYGGRETAR</sequence>
<comment type="subcellular location">
    <subcellularLocation>
        <location evidence="3">Secreted</location>
    </subcellularLocation>
</comment>
<comment type="function">
    <text evidence="2">Hydrolyzes a variety of simple alpha-D-galactoside as well as more complex molecules such as oligosaccharides and polysaccharides.</text>
</comment>
<organism evidence="14 15">
    <name type="scientific">Penicillium thymicola</name>
    <dbReference type="NCBI Taxonomy" id="293382"/>
    <lineage>
        <taxon>Eukaryota</taxon>
        <taxon>Fungi</taxon>
        <taxon>Dikarya</taxon>
        <taxon>Ascomycota</taxon>
        <taxon>Pezizomycotina</taxon>
        <taxon>Eurotiomycetes</taxon>
        <taxon>Eurotiomycetidae</taxon>
        <taxon>Eurotiales</taxon>
        <taxon>Aspergillaceae</taxon>
        <taxon>Penicillium</taxon>
    </lineage>
</organism>
<dbReference type="Gene3D" id="3.20.20.70">
    <property type="entry name" value="Aldolase class I"/>
    <property type="match status" value="1"/>
</dbReference>
<evidence type="ECO:0000256" key="11">
    <source>
        <dbReference type="RuleBase" id="RU361168"/>
    </source>
</evidence>
<comment type="catalytic activity">
    <reaction evidence="1 11">
        <text>Hydrolysis of terminal, non-reducing alpha-D-galactose residues in alpha-D-galactosides, including galactose oligosaccharides, galactomannans and galactolipids.</text>
        <dbReference type="EC" id="3.2.1.22"/>
    </reaction>
</comment>
<evidence type="ECO:0000256" key="2">
    <source>
        <dbReference type="ARBA" id="ARBA00003969"/>
    </source>
</evidence>
<dbReference type="InterPro" id="IPR000111">
    <property type="entry name" value="Glyco_hydro_27/36_CS"/>
</dbReference>
<evidence type="ECO:0000256" key="4">
    <source>
        <dbReference type="ARBA" id="ARBA00009743"/>
    </source>
</evidence>
<evidence type="ECO:0000256" key="3">
    <source>
        <dbReference type="ARBA" id="ARBA00004613"/>
    </source>
</evidence>
<dbReference type="Proteomes" id="UP001227192">
    <property type="component" value="Unassembled WGS sequence"/>
</dbReference>
<evidence type="ECO:0000256" key="8">
    <source>
        <dbReference type="ARBA" id="ARBA00023157"/>
    </source>
</evidence>
<dbReference type="GO" id="GO:0005576">
    <property type="term" value="C:extracellular region"/>
    <property type="evidence" value="ECO:0007669"/>
    <property type="project" value="UniProtKB-SubCell"/>
</dbReference>
<dbReference type="InterPro" id="IPR013785">
    <property type="entry name" value="Aldolase_TIM"/>
</dbReference>
<dbReference type="SUPFAM" id="SSF51011">
    <property type="entry name" value="Glycosyl hydrolase domain"/>
    <property type="match status" value="1"/>
</dbReference>
<proteinExistence type="inferred from homology"/>
<evidence type="ECO:0000256" key="10">
    <source>
        <dbReference type="ARBA" id="ARBA00023295"/>
    </source>
</evidence>
<evidence type="ECO:0000256" key="1">
    <source>
        <dbReference type="ARBA" id="ARBA00001255"/>
    </source>
</evidence>
<evidence type="ECO:0000256" key="9">
    <source>
        <dbReference type="ARBA" id="ARBA00023180"/>
    </source>
</evidence>
<evidence type="ECO:0000259" key="13">
    <source>
        <dbReference type="Pfam" id="PF17801"/>
    </source>
</evidence>
<evidence type="ECO:0000256" key="12">
    <source>
        <dbReference type="SAM" id="SignalP"/>
    </source>
</evidence>